<gene>
    <name evidence="12" type="primary">fccA_2</name>
    <name evidence="12" type="ORF">MBHS_03278</name>
</gene>
<keyword evidence="5" id="KW-0574">Periplasm</keyword>
<feature type="domain" description="Cytochrome c" evidence="11">
    <location>
        <begin position="23"/>
        <end position="115"/>
    </location>
</feature>
<dbReference type="PANTHER" id="PTHR33751">
    <property type="entry name" value="CBB3-TYPE CYTOCHROME C OXIDASE SUBUNIT FIXP"/>
    <property type="match status" value="1"/>
</dbReference>
<dbReference type="GO" id="GO:0042597">
    <property type="term" value="C:periplasmic space"/>
    <property type="evidence" value="ECO:0007669"/>
    <property type="project" value="UniProtKB-SubCell"/>
</dbReference>
<evidence type="ECO:0000256" key="6">
    <source>
        <dbReference type="ARBA" id="ARBA00022982"/>
    </source>
</evidence>
<keyword evidence="13" id="KW-1185">Reference proteome</keyword>
<dbReference type="OrthoDB" id="188778at2"/>
<dbReference type="GO" id="GO:0009055">
    <property type="term" value="F:electron transfer activity"/>
    <property type="evidence" value="ECO:0007669"/>
    <property type="project" value="InterPro"/>
</dbReference>
<sequence>MMITHFPAYLLLITSSLAAAQQQEANPAAPYVQSQLNICAECHGVDGISANPEIPIIAGLAKKTLQRALFAFQADKRPNLTAQGHAIQAHLLQGSSDLRQREKIQQLSRYYAALGFTPAEQTQAFKQLTPQQMEKGKALHQTYCARCHKKQGRIDNNGVGILAGQWLPYLRHSMSDFQTNKREMPQKMVKRLTAMNEAELDDINAGVKEMDWLELLLLYYAAQAKIPNLSP</sequence>
<feature type="binding site" description="axial binding residue" evidence="9">
    <location>
        <position position="43"/>
    </location>
    <ligand>
        <name>heme c</name>
        <dbReference type="ChEBI" id="CHEBI:61717"/>
        <label>1</label>
    </ligand>
    <ligandPart>
        <name>Fe</name>
        <dbReference type="ChEBI" id="CHEBI:18248"/>
    </ligandPart>
</feature>
<feature type="signal peptide" evidence="10">
    <location>
        <begin position="1"/>
        <end position="20"/>
    </location>
</feature>
<dbReference type="Proteomes" id="UP000236724">
    <property type="component" value="Unassembled WGS sequence"/>
</dbReference>
<evidence type="ECO:0000256" key="7">
    <source>
        <dbReference type="ARBA" id="ARBA00023004"/>
    </source>
</evidence>
<dbReference type="InterPro" id="IPR024167">
    <property type="entry name" value="Cytochrome_c4-like"/>
</dbReference>
<evidence type="ECO:0000256" key="8">
    <source>
        <dbReference type="PIRSR" id="PIRSR000005-1"/>
    </source>
</evidence>
<dbReference type="AlphaFoldDB" id="A0A1H6FCP4"/>
<evidence type="ECO:0000256" key="5">
    <source>
        <dbReference type="ARBA" id="ARBA00022764"/>
    </source>
</evidence>
<accession>A0A1H6FCP4</accession>
<dbReference type="SUPFAM" id="SSF46626">
    <property type="entry name" value="Cytochrome c"/>
    <property type="match status" value="2"/>
</dbReference>
<dbReference type="PROSITE" id="PS51007">
    <property type="entry name" value="CYTC"/>
    <property type="match status" value="2"/>
</dbReference>
<reference evidence="12 13" key="1">
    <citation type="submission" date="2016-10" db="EMBL/GenBank/DDBJ databases">
        <authorList>
            <person name="de Groot N.N."/>
        </authorList>
    </citation>
    <scope>NUCLEOTIDE SEQUENCE [LARGE SCALE GENOMIC DNA]</scope>
    <source>
        <strain evidence="12">MBHS1</strain>
    </source>
</reference>
<evidence type="ECO:0000313" key="12">
    <source>
        <dbReference type="EMBL" id="SEH07403.1"/>
    </source>
</evidence>
<keyword evidence="2" id="KW-0813">Transport</keyword>
<keyword evidence="3 8" id="KW-0349">Heme</keyword>
<evidence type="ECO:0000313" key="13">
    <source>
        <dbReference type="Proteomes" id="UP000236724"/>
    </source>
</evidence>
<feature type="binding site" description="covalent" evidence="8">
    <location>
        <position position="42"/>
    </location>
    <ligand>
        <name>heme c</name>
        <dbReference type="ChEBI" id="CHEBI:61717"/>
        <label>1</label>
    </ligand>
</feature>
<feature type="chain" id="PRO_5014854408" evidence="10">
    <location>
        <begin position="21"/>
        <end position="231"/>
    </location>
</feature>
<feature type="binding site" description="covalent" evidence="8">
    <location>
        <position position="147"/>
    </location>
    <ligand>
        <name>heme c</name>
        <dbReference type="ChEBI" id="CHEBI:61717"/>
        <label>2</label>
    </ligand>
</feature>
<evidence type="ECO:0000256" key="9">
    <source>
        <dbReference type="PIRSR" id="PIRSR000005-2"/>
    </source>
</evidence>
<dbReference type="Gene3D" id="1.10.760.10">
    <property type="entry name" value="Cytochrome c-like domain"/>
    <property type="match status" value="2"/>
</dbReference>
<keyword evidence="10" id="KW-0732">Signal</keyword>
<dbReference type="GO" id="GO:0005506">
    <property type="term" value="F:iron ion binding"/>
    <property type="evidence" value="ECO:0007669"/>
    <property type="project" value="InterPro"/>
</dbReference>
<evidence type="ECO:0000256" key="2">
    <source>
        <dbReference type="ARBA" id="ARBA00022448"/>
    </source>
</evidence>
<dbReference type="InterPro" id="IPR009056">
    <property type="entry name" value="Cyt_c-like_dom"/>
</dbReference>
<comment type="PTM">
    <text evidence="8">Binds 2 heme c groups covalently per subunit.</text>
</comment>
<feature type="binding site" description="covalent" evidence="8">
    <location>
        <position position="39"/>
    </location>
    <ligand>
        <name>heme c</name>
        <dbReference type="ChEBI" id="CHEBI:61717"/>
        <label>1</label>
    </ligand>
</feature>
<protein>
    <submittedName>
        <fullName evidence="12">Cytochrome subunit of sulfide dehydrogenase</fullName>
    </submittedName>
</protein>
<keyword evidence="6" id="KW-0249">Electron transport</keyword>
<organism evidence="12 13">
    <name type="scientific">Candidatus Venteria ishoeyi</name>
    <dbReference type="NCBI Taxonomy" id="1899563"/>
    <lineage>
        <taxon>Bacteria</taxon>
        <taxon>Pseudomonadati</taxon>
        <taxon>Pseudomonadota</taxon>
        <taxon>Gammaproteobacteria</taxon>
        <taxon>Thiotrichales</taxon>
        <taxon>Thiotrichaceae</taxon>
        <taxon>Venteria</taxon>
    </lineage>
</organism>
<keyword evidence="4 9" id="KW-0479">Metal-binding</keyword>
<evidence type="ECO:0000256" key="3">
    <source>
        <dbReference type="ARBA" id="ARBA00022617"/>
    </source>
</evidence>
<feature type="binding site" description="axial binding residue" evidence="9">
    <location>
        <position position="148"/>
    </location>
    <ligand>
        <name>heme c</name>
        <dbReference type="ChEBI" id="CHEBI:61717"/>
        <label>2</label>
    </ligand>
    <ligandPart>
        <name>Fe</name>
        <dbReference type="ChEBI" id="CHEBI:18248"/>
    </ligandPart>
</feature>
<evidence type="ECO:0000256" key="4">
    <source>
        <dbReference type="ARBA" id="ARBA00022723"/>
    </source>
</evidence>
<evidence type="ECO:0000256" key="1">
    <source>
        <dbReference type="ARBA" id="ARBA00004418"/>
    </source>
</evidence>
<evidence type="ECO:0000259" key="11">
    <source>
        <dbReference type="PROSITE" id="PS51007"/>
    </source>
</evidence>
<dbReference type="RefSeq" id="WP_103921055.1">
    <property type="nucleotide sequence ID" value="NZ_FMSV02000530.1"/>
</dbReference>
<keyword evidence="7 9" id="KW-0408">Iron</keyword>
<name>A0A1H6FCP4_9GAMM</name>
<dbReference type="PIRSF" id="PIRSF000005">
    <property type="entry name" value="Cytochrome_c4"/>
    <property type="match status" value="1"/>
</dbReference>
<feature type="domain" description="Cytochrome c" evidence="11">
    <location>
        <begin position="131"/>
        <end position="211"/>
    </location>
</feature>
<feature type="binding site" description="axial binding residue" evidence="9">
    <location>
        <position position="188"/>
    </location>
    <ligand>
        <name>heme c</name>
        <dbReference type="ChEBI" id="CHEBI:61717"/>
        <label>2</label>
    </ligand>
    <ligandPart>
        <name>Fe</name>
        <dbReference type="ChEBI" id="CHEBI:18248"/>
    </ligandPart>
</feature>
<dbReference type="InterPro" id="IPR050597">
    <property type="entry name" value="Cytochrome_c_Oxidase_Subunit"/>
</dbReference>
<dbReference type="EMBL" id="FMSV02000530">
    <property type="protein sequence ID" value="SEH07403.1"/>
    <property type="molecule type" value="Genomic_DNA"/>
</dbReference>
<proteinExistence type="predicted"/>
<feature type="binding site" description="covalent" evidence="8">
    <location>
        <position position="144"/>
    </location>
    <ligand>
        <name>heme c</name>
        <dbReference type="ChEBI" id="CHEBI:61717"/>
        <label>2</label>
    </ligand>
</feature>
<dbReference type="InterPro" id="IPR036909">
    <property type="entry name" value="Cyt_c-like_dom_sf"/>
</dbReference>
<dbReference type="PANTHER" id="PTHR33751:SF9">
    <property type="entry name" value="CYTOCHROME C4"/>
    <property type="match status" value="1"/>
</dbReference>
<evidence type="ECO:0000256" key="10">
    <source>
        <dbReference type="SAM" id="SignalP"/>
    </source>
</evidence>
<comment type="subcellular location">
    <subcellularLocation>
        <location evidence="1">Periplasm</location>
    </subcellularLocation>
</comment>
<dbReference type="GO" id="GO:0020037">
    <property type="term" value="F:heme binding"/>
    <property type="evidence" value="ECO:0007669"/>
    <property type="project" value="InterPro"/>
</dbReference>